<organism evidence="1 2">
    <name type="scientific">[Candida] jaroonii</name>
    <dbReference type="NCBI Taxonomy" id="467808"/>
    <lineage>
        <taxon>Eukaryota</taxon>
        <taxon>Fungi</taxon>
        <taxon>Dikarya</taxon>
        <taxon>Ascomycota</taxon>
        <taxon>Saccharomycotina</taxon>
        <taxon>Pichiomycetes</taxon>
        <taxon>Debaryomycetaceae</taxon>
        <taxon>Yamadazyma</taxon>
    </lineage>
</organism>
<evidence type="ECO:0000313" key="2">
    <source>
        <dbReference type="Proteomes" id="UP001152531"/>
    </source>
</evidence>
<name>A0ACA9Y2R7_9ASCO</name>
<reference evidence="1" key="1">
    <citation type="submission" date="2022-06" db="EMBL/GenBank/DDBJ databases">
        <authorList>
            <person name="Legras J.-L."/>
            <person name="Devillers H."/>
            <person name="Grondin C."/>
        </authorList>
    </citation>
    <scope>NUCLEOTIDE SEQUENCE</scope>
    <source>
        <strain evidence="1">CLIB 1444</strain>
    </source>
</reference>
<protein>
    <submittedName>
        <fullName evidence="1">Phospholipase D1</fullName>
    </submittedName>
</protein>
<gene>
    <name evidence="1" type="ORF">CLIB1444_02S04082</name>
</gene>
<accession>A0ACA9Y2R7</accession>
<keyword evidence="2" id="KW-1185">Reference proteome</keyword>
<sequence length="1766" mass="202328">MLKTIGLTSSKDTNIRESENNEELSPTATSNNIQEVLSSSSKKEDEVDDNLRASEDLDDIYRTISRKSNGTNKKSKHRQPKSKIGSERSKEIGNSLSFFGKEDENESRYETDSDENRDRELYENLSNYDEDHDDTRIQDYDGDEKNGENSALDNDNKPNQTFSSFIPNMFRNYNNNEPGSNSQDMDKSKKRFQFFRKNKKDKDRKRHSVSAAPEEEEIDDVDKFTGERAHNLVGAMTIATPALSLIASCLLEDEHGISRAPLLLSLLGFRVTDISKSISTKNRKFRLDLEYGVVPQRLKWSVEKNARDLLYLHSRFKLDNWKKEVVRNKNSELPKYPIPPLRSQETSNKLLLRQRHKTTKPPTSPNLNVPVANGAATATVGSPLAGGDITTRSSIDEVLQNQDEVGHEDRASILSLRQWANLGARFSNSSASSSEDDGEQSAEYLKNKLLRNQEYITQVANYLNELIKLVALKPQSNRLFHFFEISPISSLLSYETGYTGKQGPIHIGGTAKGQGWRVGHFKANDLKGMIDRRSEKWLLIRGSYIMYVSEINSTLPLEVFLVDSKFKISYKGDASSKGGDDEDSDYDDYSMLEKNITEDDEGKRSHIVFKHLKITLENSERKISLLPKSEKEQQLWLKSLYEMKNSTVWSKKNRFDSFAPIRDNCYAQWFVDGRDYFWAISSAIEMAKDVVYIHDWWLSPQMYLRRPANGNQQWRIDRLLERKARQGVKIFIIIYRNVGSTVAIDSLFTKHSLLSLHDENIHVIRSPNQLLQNTYFWAHHEKLCIVDHTIAFIGGIDLCYGRYDTPDHVLVDDSKINFASLEANQVPKEEDFANFQIFPGKDYSNPRVKDFHELNKPYESMYDRNTTPRMPWHDVHMLTSGKVARDLSRHFVQRWNYLLRQKRPSRFTPLLTPPSDFTEEEEKNLQLGGTCEVQLLRSSGNWSLGLKQHEQSIQNAYLKLIETSEHFVYIENQFFVTSCEIDGNEIENRIGDALVDRIIRAHNEGTSWRAIIVIPLMPGFESQVDQPDGSSVRVIMQCQYMSISRGQTSIFAKLRKYGIDPSDYIQFYSLRKWGIIGPDRNLVTEQLYIHAKTMIVDDKSAIIGSANINERSMRGVRDSEMAALVRDRETVTTKMAGKDYVAGKFAHSLRIRLMREHLGVAVDIIDVVERRFRRFEEFAESPDGLKASTNNFKVHEHKVMSAMVEIASREILDQPEGTFRWKNFKKAMKSALKVDNVPIDDLNELEANDNVPVPISLPISFNNRTGTHEANRGIRDKKKHSYDARVQHSENHRKDVIGFGLDKYKSKLAKRARLNSGRFLKNLSQKVMEHQDTFIPDIDNVVEFLESDDFEMTDEMDEESEQIIFERNKERWNLLKKIAYLQRVTTRQNDSLEEENKKRAAAGMQANSLNNTSKPGSGGPNDNEVLNSIPEMVTSSKSETPNGKSVGNGKTVSNGKSGSANGQRVSSADAPSPDLNEDIVDSSAMDETINPGENSADFSEDVPIVSLNDQGVKNLMASIKSPLIDNFNNFVDPYCFEDPLDEDFYEDLWFEHARRNTEIFRMIFHTQPDDTVTSWREYKRFTKLQRAFYMAQDQETKRRKDKRLFNDGDSTSGSESEVEDTNNFVRDNNLNKRQSINVNQFNEDVGLLGYAPPSSENGNGKHITEEEEEDRSTISDTEIRNETPDKPDEPSRLNTKASQRKVGGNFAARRRAAAGDRIFDRQTSEKILNEIQGHLVVFPTDWLMRELEGGNWFYNTDRIPPIDIYD</sequence>
<comment type="caution">
    <text evidence="1">The sequence shown here is derived from an EMBL/GenBank/DDBJ whole genome shotgun (WGS) entry which is preliminary data.</text>
</comment>
<dbReference type="Proteomes" id="UP001152531">
    <property type="component" value="Unassembled WGS sequence"/>
</dbReference>
<evidence type="ECO:0000313" key="1">
    <source>
        <dbReference type="EMBL" id="CAH6719242.1"/>
    </source>
</evidence>
<proteinExistence type="predicted"/>
<dbReference type="EMBL" id="CALSDN010000002">
    <property type="protein sequence ID" value="CAH6719242.1"/>
    <property type="molecule type" value="Genomic_DNA"/>
</dbReference>